<organism evidence="11 12">
    <name type="scientific">Jaapia argillacea MUCL 33604</name>
    <dbReference type="NCBI Taxonomy" id="933084"/>
    <lineage>
        <taxon>Eukaryota</taxon>
        <taxon>Fungi</taxon>
        <taxon>Dikarya</taxon>
        <taxon>Basidiomycota</taxon>
        <taxon>Agaricomycotina</taxon>
        <taxon>Agaricomycetes</taxon>
        <taxon>Agaricomycetidae</taxon>
        <taxon>Jaapiales</taxon>
        <taxon>Jaapiaceae</taxon>
        <taxon>Jaapia</taxon>
    </lineage>
</organism>
<keyword evidence="12" id="KW-1185">Reference proteome</keyword>
<name>A0A067PVW0_9AGAM</name>
<protein>
    <recommendedName>
        <fullName evidence="13">Cytochrome P450</fullName>
    </recommendedName>
</protein>
<evidence type="ECO:0000256" key="8">
    <source>
        <dbReference type="ARBA" id="ARBA00023033"/>
    </source>
</evidence>
<evidence type="ECO:0000256" key="1">
    <source>
        <dbReference type="ARBA" id="ARBA00001971"/>
    </source>
</evidence>
<reference evidence="12" key="1">
    <citation type="journal article" date="2014" name="Proc. Natl. Acad. Sci. U.S.A.">
        <title>Extensive sampling of basidiomycete genomes demonstrates inadequacy of the white-rot/brown-rot paradigm for wood decay fungi.</title>
        <authorList>
            <person name="Riley R."/>
            <person name="Salamov A.A."/>
            <person name="Brown D.W."/>
            <person name="Nagy L.G."/>
            <person name="Floudas D."/>
            <person name="Held B.W."/>
            <person name="Levasseur A."/>
            <person name="Lombard V."/>
            <person name="Morin E."/>
            <person name="Otillar R."/>
            <person name="Lindquist E.A."/>
            <person name="Sun H."/>
            <person name="LaButti K.M."/>
            <person name="Schmutz J."/>
            <person name="Jabbour D."/>
            <person name="Luo H."/>
            <person name="Baker S.E."/>
            <person name="Pisabarro A.G."/>
            <person name="Walton J.D."/>
            <person name="Blanchette R.A."/>
            <person name="Henrissat B."/>
            <person name="Martin F."/>
            <person name="Cullen D."/>
            <person name="Hibbett D.S."/>
            <person name="Grigoriev I.V."/>
        </authorList>
    </citation>
    <scope>NUCLEOTIDE SEQUENCE [LARGE SCALE GENOMIC DNA]</scope>
    <source>
        <strain evidence="12">MUCL 33604</strain>
    </source>
</reference>
<dbReference type="AlphaFoldDB" id="A0A067PVW0"/>
<dbReference type="GO" id="GO:0020037">
    <property type="term" value="F:heme binding"/>
    <property type="evidence" value="ECO:0007669"/>
    <property type="project" value="InterPro"/>
</dbReference>
<dbReference type="CDD" id="cd11065">
    <property type="entry name" value="CYP64-like"/>
    <property type="match status" value="1"/>
</dbReference>
<dbReference type="InterPro" id="IPR002401">
    <property type="entry name" value="Cyt_P450_E_grp-I"/>
</dbReference>
<dbReference type="PANTHER" id="PTHR46300">
    <property type="entry name" value="P450, PUTATIVE (EUROFUNG)-RELATED-RELATED"/>
    <property type="match status" value="1"/>
</dbReference>
<dbReference type="PRINTS" id="PR00463">
    <property type="entry name" value="EP450I"/>
</dbReference>
<dbReference type="InterPro" id="IPR050364">
    <property type="entry name" value="Cytochrome_P450_fung"/>
</dbReference>
<evidence type="ECO:0000256" key="9">
    <source>
        <dbReference type="PIRSR" id="PIRSR602401-1"/>
    </source>
</evidence>
<evidence type="ECO:0000256" key="7">
    <source>
        <dbReference type="ARBA" id="ARBA00023004"/>
    </source>
</evidence>
<comment type="similarity">
    <text evidence="3 10">Belongs to the cytochrome P450 family.</text>
</comment>
<keyword evidence="7 9" id="KW-0408">Iron</keyword>
<dbReference type="PROSITE" id="PS00086">
    <property type="entry name" value="CYTOCHROME_P450"/>
    <property type="match status" value="1"/>
</dbReference>
<evidence type="ECO:0008006" key="13">
    <source>
        <dbReference type="Google" id="ProtNLM"/>
    </source>
</evidence>
<keyword evidence="4 9" id="KW-0349">Heme</keyword>
<dbReference type="InterPro" id="IPR036396">
    <property type="entry name" value="Cyt_P450_sf"/>
</dbReference>
<accession>A0A067PVW0</accession>
<evidence type="ECO:0000256" key="4">
    <source>
        <dbReference type="ARBA" id="ARBA00022617"/>
    </source>
</evidence>
<dbReference type="PRINTS" id="PR00385">
    <property type="entry name" value="P450"/>
</dbReference>
<dbReference type="Proteomes" id="UP000027265">
    <property type="component" value="Unassembled WGS sequence"/>
</dbReference>
<dbReference type="SUPFAM" id="SSF48264">
    <property type="entry name" value="Cytochrome P450"/>
    <property type="match status" value="1"/>
</dbReference>
<keyword evidence="5 9" id="KW-0479">Metal-binding</keyword>
<sequence length="479" mass="54068">MSTAETSLSLAFLLAVVFLISLGWRSRERRTLPPGPGPNEVLTDLPKENGYRAFDKWIKKYGPIISYRTGGTPVIGTYPTPTTYSMAMKCLYESGQHIGMSGRASLAYKPFQTLESSIFLRDLIRDADGWIGYLERFASSVVFAISYGQRIKTLDDEMVAKNREILKGIMRFAKQGNYLVESYPILLKLPVSVRWFLKEPTLQRQADTATLVNLLNNVRTKMKEGRAKESMSTRILSGEGVSEKNRMTEEAMAYAASAPFTAGVDSSTAAMQVFFLAMLHYPDVAKKAQEELDRVVGRDRMPEFRDEESLPFMRALIKENLRWRPIAPTGIPHAVIQDDVYNGYFIPKGSTVFADIFTMAQDPDMFPNPEAFEPERFLKTTDPRLLDFTLPFGFGRRICPGMHVASQSLFILITRILWAFEIKPLLDGSLPDSDAFVANSLTRAPKPFRFVLEPRDGDVLKLIGSYADEADVLLREWED</sequence>
<keyword evidence="8 10" id="KW-0503">Monooxygenase</keyword>
<evidence type="ECO:0000256" key="5">
    <source>
        <dbReference type="ARBA" id="ARBA00022723"/>
    </source>
</evidence>
<dbReference type="GO" id="GO:0016705">
    <property type="term" value="F:oxidoreductase activity, acting on paired donors, with incorporation or reduction of molecular oxygen"/>
    <property type="evidence" value="ECO:0007669"/>
    <property type="project" value="InterPro"/>
</dbReference>
<comment type="cofactor">
    <cofactor evidence="1 9">
        <name>heme</name>
        <dbReference type="ChEBI" id="CHEBI:30413"/>
    </cofactor>
</comment>
<dbReference type="OrthoDB" id="1055148at2759"/>
<gene>
    <name evidence="11" type="ORF">JAAARDRAFT_193485</name>
</gene>
<evidence type="ECO:0000256" key="6">
    <source>
        <dbReference type="ARBA" id="ARBA00023002"/>
    </source>
</evidence>
<evidence type="ECO:0000256" key="10">
    <source>
        <dbReference type="RuleBase" id="RU000461"/>
    </source>
</evidence>
<comment type="pathway">
    <text evidence="2">Secondary metabolite biosynthesis.</text>
</comment>
<dbReference type="GO" id="GO:0005506">
    <property type="term" value="F:iron ion binding"/>
    <property type="evidence" value="ECO:0007669"/>
    <property type="project" value="InterPro"/>
</dbReference>
<dbReference type="Pfam" id="PF00067">
    <property type="entry name" value="p450"/>
    <property type="match status" value="1"/>
</dbReference>
<dbReference type="InterPro" id="IPR017972">
    <property type="entry name" value="Cyt_P450_CS"/>
</dbReference>
<evidence type="ECO:0000313" key="11">
    <source>
        <dbReference type="EMBL" id="KDQ58000.1"/>
    </source>
</evidence>
<evidence type="ECO:0000313" key="12">
    <source>
        <dbReference type="Proteomes" id="UP000027265"/>
    </source>
</evidence>
<dbReference type="InterPro" id="IPR001128">
    <property type="entry name" value="Cyt_P450"/>
</dbReference>
<dbReference type="GO" id="GO:0004497">
    <property type="term" value="F:monooxygenase activity"/>
    <property type="evidence" value="ECO:0007669"/>
    <property type="project" value="UniProtKB-KW"/>
</dbReference>
<feature type="binding site" description="axial binding residue" evidence="9">
    <location>
        <position position="399"/>
    </location>
    <ligand>
        <name>heme</name>
        <dbReference type="ChEBI" id="CHEBI:30413"/>
    </ligand>
    <ligandPart>
        <name>Fe</name>
        <dbReference type="ChEBI" id="CHEBI:18248"/>
    </ligandPart>
</feature>
<dbReference type="HOGENOM" id="CLU_001570_2_1_1"/>
<keyword evidence="6 10" id="KW-0560">Oxidoreductase</keyword>
<evidence type="ECO:0000256" key="2">
    <source>
        <dbReference type="ARBA" id="ARBA00005179"/>
    </source>
</evidence>
<dbReference type="STRING" id="933084.A0A067PVW0"/>
<proteinExistence type="inferred from homology"/>
<evidence type="ECO:0000256" key="3">
    <source>
        <dbReference type="ARBA" id="ARBA00010617"/>
    </source>
</evidence>
<dbReference type="PANTHER" id="PTHR46300:SF4">
    <property type="entry name" value="CYTOCHROME P450 98A3"/>
    <property type="match status" value="1"/>
</dbReference>
<dbReference type="Gene3D" id="1.10.630.10">
    <property type="entry name" value="Cytochrome P450"/>
    <property type="match status" value="1"/>
</dbReference>
<dbReference type="EMBL" id="KL197718">
    <property type="protein sequence ID" value="KDQ58000.1"/>
    <property type="molecule type" value="Genomic_DNA"/>
</dbReference>
<dbReference type="InParanoid" id="A0A067PVW0"/>